<dbReference type="PANTHER" id="PTHR12832">
    <property type="entry name" value="TESTIS-SPECIFIC PROTEIN PBS13 T-COMPLEX 11"/>
    <property type="match status" value="1"/>
</dbReference>
<dbReference type="Proteomes" id="UP001623348">
    <property type="component" value="Unassembled WGS sequence"/>
</dbReference>
<dbReference type="PANTHER" id="PTHR12832:SF15">
    <property type="entry name" value="T-COMPLEX PROTEIN 11-LIKE PROTEIN 1"/>
    <property type="match status" value="1"/>
</dbReference>
<evidence type="ECO:0000256" key="2">
    <source>
        <dbReference type="SAM" id="MobiDB-lite"/>
    </source>
</evidence>
<name>A0ABC9WWI1_GRUJA</name>
<dbReference type="Gene3D" id="1.10.10.10">
    <property type="entry name" value="Winged helix-like DNA-binding domain superfamily/Winged helix DNA-binding domain"/>
    <property type="match status" value="1"/>
</dbReference>
<feature type="compositionally biased region" description="Acidic residues" evidence="2">
    <location>
        <begin position="546"/>
        <end position="555"/>
    </location>
</feature>
<dbReference type="InterPro" id="IPR036390">
    <property type="entry name" value="WH_DNA-bd_sf"/>
</dbReference>
<keyword evidence="5" id="KW-1185">Reference proteome</keyword>
<evidence type="ECO:0000313" key="5">
    <source>
        <dbReference type="Proteomes" id="UP001623348"/>
    </source>
</evidence>
<gene>
    <name evidence="4" type="ORF">GRJ2_001446100</name>
</gene>
<dbReference type="SMART" id="SM00049">
    <property type="entry name" value="DEP"/>
    <property type="match status" value="1"/>
</dbReference>
<feature type="domain" description="DEP" evidence="3">
    <location>
        <begin position="46"/>
        <end position="136"/>
    </location>
</feature>
<dbReference type="PROSITE" id="PS50186">
    <property type="entry name" value="DEP"/>
    <property type="match status" value="1"/>
</dbReference>
<dbReference type="InterPro" id="IPR036388">
    <property type="entry name" value="WH-like_DNA-bd_sf"/>
</dbReference>
<dbReference type="Pfam" id="PF05794">
    <property type="entry name" value="Tcp11"/>
    <property type="match status" value="1"/>
</dbReference>
<proteinExistence type="inferred from homology"/>
<accession>A0ABC9WWI1</accession>
<dbReference type="InterPro" id="IPR000591">
    <property type="entry name" value="DEP_dom"/>
</dbReference>
<sequence length="1044" mass="118177">MATVREKAAALSLSAVCSPAARPPGFSLAQKPFGATYVWSSIINALQTQVEVKKRRQNLKCYHDCFIGSDAVDVVFAHLLQNKYFGDVDISRAKIVRVCQALMDYKVFESVSTRVFGKDKRSVFEDSSSSLYRFTNVSNQMELDKDYQQCTPQRHEKSMFHSTPVKPESLEDLWENLSLKPANTPQVNISHSLSRRVINEVWQEQTIARLLQLVDLPLLESLLEHHEIRPQLPQPRKGTGYVITSNYLDREILKAFSDSQTDEWLSAAIDCLEYLPDHMVVDISRNLPDQPDKADTWKILLFENIGRYYSQKKEPLLSHASEIHSGIAELLVNGKMEQSLEAVQLYLKLLDSQVREEFRRLLYFMAVAAHNSDLKLQKESDNRMVVKRTFSKAIINNKTLSRGKTDLLILFLVDHQKDVLKIPGTLHKMVSNKLVALQKGQDPTKITGYTFCQKLDEREYCSNTEKTTKDELLSLLKAIDEDSKLSDKERKRLLGELLVMFTHSDIPENAYSFPFLIFFSSSEKNQLKMSQNPDKPHSSEEKLSGLEDDQEESLDNPDQSIRKRIRQSAPGSHRDDTPKSSPPRPVSIEELMETAKGVTNMALAHEIVVNGDFQIKPAELPEHSLEKKVRDIVHKAFWDCLEAQLKEDPPTYDHAIKLLGEIKENLLSFLLPGHTRLRSQITEVLDLDLIKQEAENGALDISKLVEFVIGMMGTLCAPARDEEIKKLKDIHEIVPLFRAIFSVLDLMKMDMANFAVSSIRPKLMQQSAEYERKKFQEFLEKQPNSLDLVTRWLQEAADDLAKLRCKMLPPHCSDGATGGAFTLCSTAVQNQAYLKLLKWDHVNRPFPETVLMDQTRFQEIQLELEQLLLTGTVLLVTFSAAGSALVDMPGFAEKIKTIVKVLLTGTHLPSFNLKEALATVSEKVCAEVNSCLSQHGFTPFSAERETVLKGQIQAVANPDNTICKLIDSRIQKFLESCLASGHQKSFPAIPGGLGPIQRELEEIAVKYVRLVNYNKMVFSPYYDAVLGKILLKEESQLAGKSEEL</sequence>
<organism evidence="4 5">
    <name type="scientific">Grus japonensis</name>
    <name type="common">Japanese crane</name>
    <name type="synonym">Red-crowned crane</name>
    <dbReference type="NCBI Taxonomy" id="30415"/>
    <lineage>
        <taxon>Eukaryota</taxon>
        <taxon>Metazoa</taxon>
        <taxon>Chordata</taxon>
        <taxon>Craniata</taxon>
        <taxon>Vertebrata</taxon>
        <taxon>Euteleostomi</taxon>
        <taxon>Archelosauria</taxon>
        <taxon>Archosauria</taxon>
        <taxon>Dinosauria</taxon>
        <taxon>Saurischia</taxon>
        <taxon>Theropoda</taxon>
        <taxon>Coelurosauria</taxon>
        <taxon>Aves</taxon>
        <taxon>Neognathae</taxon>
        <taxon>Neoaves</taxon>
        <taxon>Gruiformes</taxon>
        <taxon>Gruidae</taxon>
        <taxon>Grus</taxon>
    </lineage>
</organism>
<dbReference type="AlphaFoldDB" id="A0ABC9WWI1"/>
<comment type="similarity">
    <text evidence="1">Belongs to the TCP11 family.</text>
</comment>
<evidence type="ECO:0000256" key="1">
    <source>
        <dbReference type="ARBA" id="ARBA00010954"/>
    </source>
</evidence>
<dbReference type="InterPro" id="IPR008862">
    <property type="entry name" value="Tcp11"/>
</dbReference>
<feature type="compositionally biased region" description="Basic and acidic residues" evidence="2">
    <location>
        <begin position="534"/>
        <end position="545"/>
    </location>
</feature>
<dbReference type="EMBL" id="BAAFJT010000005">
    <property type="protein sequence ID" value="GAB0189808.1"/>
    <property type="molecule type" value="Genomic_DNA"/>
</dbReference>
<dbReference type="CDD" id="cd04446">
    <property type="entry name" value="DEP_DEPDC4"/>
    <property type="match status" value="1"/>
</dbReference>
<dbReference type="Pfam" id="PF00610">
    <property type="entry name" value="DEP"/>
    <property type="match status" value="1"/>
</dbReference>
<evidence type="ECO:0000313" key="4">
    <source>
        <dbReference type="EMBL" id="GAB0189808.1"/>
    </source>
</evidence>
<dbReference type="CDD" id="cd04405">
    <property type="entry name" value="RhoGAP_BRCC3-like"/>
    <property type="match status" value="1"/>
</dbReference>
<protein>
    <submittedName>
        <fullName evidence="4">T-complex protein 11-like protein 1</fullName>
    </submittedName>
</protein>
<comment type="caution">
    <text evidence="4">The sequence shown here is derived from an EMBL/GenBank/DDBJ whole genome shotgun (WGS) entry which is preliminary data.</text>
</comment>
<feature type="region of interest" description="Disordered" evidence="2">
    <location>
        <begin position="527"/>
        <end position="585"/>
    </location>
</feature>
<dbReference type="SUPFAM" id="SSF46785">
    <property type="entry name" value="Winged helix' DNA-binding domain"/>
    <property type="match status" value="1"/>
</dbReference>
<reference evidence="4 5" key="1">
    <citation type="submission" date="2024-06" db="EMBL/GenBank/DDBJ databases">
        <title>The draft genome of Grus japonensis, version 3.</title>
        <authorList>
            <person name="Nabeshima K."/>
            <person name="Suzuki S."/>
            <person name="Onuma M."/>
        </authorList>
    </citation>
    <scope>NUCLEOTIDE SEQUENCE [LARGE SCALE GENOMIC DNA]</scope>
    <source>
        <strain evidence="4 5">451A</strain>
    </source>
</reference>
<evidence type="ECO:0000259" key="3">
    <source>
        <dbReference type="PROSITE" id="PS50186"/>
    </source>
</evidence>